<evidence type="ECO:0000256" key="2">
    <source>
        <dbReference type="ARBA" id="ARBA00022729"/>
    </source>
</evidence>
<comment type="similarity">
    <text evidence="4">Belongs to the bacterial secretin family.</text>
</comment>
<evidence type="ECO:0000259" key="8">
    <source>
        <dbReference type="Pfam" id="PF00263"/>
    </source>
</evidence>
<keyword evidence="5" id="KW-0813">Transport</keyword>
<dbReference type="InterPro" id="IPR001775">
    <property type="entry name" value="GspD/PilQ"/>
</dbReference>
<dbReference type="GO" id="GO:0009279">
    <property type="term" value="C:cell outer membrane"/>
    <property type="evidence" value="ECO:0007669"/>
    <property type="project" value="UniProtKB-SubCell"/>
</dbReference>
<feature type="domain" description="NolW-like" evidence="9">
    <location>
        <begin position="197"/>
        <end position="255"/>
    </location>
</feature>
<comment type="subcellular location">
    <subcellularLocation>
        <location evidence="5">Cell outer membrane</location>
    </subcellularLocation>
    <subcellularLocation>
        <location evidence="1">Membrane</location>
    </subcellularLocation>
</comment>
<evidence type="ECO:0000259" key="9">
    <source>
        <dbReference type="Pfam" id="PF03958"/>
    </source>
</evidence>
<evidence type="ECO:0000313" key="11">
    <source>
        <dbReference type="Proteomes" id="UP000515977"/>
    </source>
</evidence>
<dbReference type="Gene3D" id="3.30.1370.120">
    <property type="match status" value="2"/>
</dbReference>
<feature type="region of interest" description="Disordered" evidence="6">
    <location>
        <begin position="697"/>
        <end position="716"/>
    </location>
</feature>
<dbReference type="Pfam" id="PF03958">
    <property type="entry name" value="Secretin_N"/>
    <property type="match status" value="2"/>
</dbReference>
<reference evidence="10 11" key="1">
    <citation type="submission" date="2020-08" db="EMBL/GenBank/DDBJ databases">
        <title>Genome sequence of Thermomonas brevis KACC 16975T.</title>
        <authorList>
            <person name="Hyun D.-W."/>
            <person name="Bae J.-W."/>
        </authorList>
    </citation>
    <scope>NUCLEOTIDE SEQUENCE [LARGE SCALE GENOMIC DNA]</scope>
    <source>
        <strain evidence="10 11">KACC 16975</strain>
    </source>
</reference>
<feature type="domain" description="Type II/III secretion system secretin-like" evidence="8">
    <location>
        <begin position="502"/>
        <end position="675"/>
    </location>
</feature>
<dbReference type="InterPro" id="IPR005644">
    <property type="entry name" value="NolW-like"/>
</dbReference>
<evidence type="ECO:0000256" key="4">
    <source>
        <dbReference type="RuleBase" id="RU004003"/>
    </source>
</evidence>
<proteinExistence type="inferred from homology"/>
<accession>A0A7G9QWY2</accession>
<dbReference type="EMBL" id="CP060711">
    <property type="protein sequence ID" value="QNN47857.1"/>
    <property type="molecule type" value="Genomic_DNA"/>
</dbReference>
<feature type="chain" id="PRO_5028960504" evidence="7">
    <location>
        <begin position="23"/>
        <end position="716"/>
    </location>
</feature>
<dbReference type="RefSeq" id="WP_187571601.1">
    <property type="nucleotide sequence ID" value="NZ_CP060711.1"/>
</dbReference>
<evidence type="ECO:0000313" key="10">
    <source>
        <dbReference type="EMBL" id="QNN47857.1"/>
    </source>
</evidence>
<evidence type="ECO:0000256" key="7">
    <source>
        <dbReference type="SAM" id="SignalP"/>
    </source>
</evidence>
<feature type="domain" description="NolW-like" evidence="9">
    <location>
        <begin position="344"/>
        <end position="432"/>
    </location>
</feature>
<dbReference type="PANTHER" id="PTHR30332">
    <property type="entry name" value="PROBABLE GENERAL SECRETION PATHWAY PROTEIN D"/>
    <property type="match status" value="1"/>
</dbReference>
<dbReference type="PANTHER" id="PTHR30332:SF25">
    <property type="entry name" value="SECRETIN XPSD"/>
    <property type="match status" value="1"/>
</dbReference>
<dbReference type="Pfam" id="PF00263">
    <property type="entry name" value="Secretin"/>
    <property type="match status" value="1"/>
</dbReference>
<gene>
    <name evidence="10" type="ORF">H9L17_06960</name>
</gene>
<evidence type="ECO:0000256" key="3">
    <source>
        <dbReference type="ARBA" id="ARBA00023136"/>
    </source>
</evidence>
<dbReference type="GO" id="GO:0009306">
    <property type="term" value="P:protein secretion"/>
    <property type="evidence" value="ECO:0007669"/>
    <property type="project" value="InterPro"/>
</dbReference>
<feature type="compositionally biased region" description="Low complexity" evidence="6">
    <location>
        <begin position="591"/>
        <end position="605"/>
    </location>
</feature>
<feature type="compositionally biased region" description="Low complexity" evidence="6">
    <location>
        <begin position="368"/>
        <end position="392"/>
    </location>
</feature>
<evidence type="ECO:0000256" key="5">
    <source>
        <dbReference type="RuleBase" id="RU004004"/>
    </source>
</evidence>
<feature type="signal peptide" evidence="7">
    <location>
        <begin position="1"/>
        <end position="22"/>
    </location>
</feature>
<sequence length="716" mass="76607">MIVHRRLLVSLAAFGTALLAGCATPPPFRVPTGLDVPAKEQIAAEQELDSSGDLHRTLTQVETPRIEDLGPSAAGTQIHDALPPMGTTPVSVNVQNVPVPVFANEVFGNLLGLNMTMTPEVSKLQDLVTLRTEARQKPQDLFLLTRQLLAEYGVAVTVEGKLVRLATGATSNSASPPLIFSGNALPQVPASHRPVFQLIELDVVRSGDAARWLSTIFGQDIKVLDESGRNSIVVSGKPEQVRQAVEALRVFDRPLMRGRLSMRLEPAFLSAEQLSDRLVDVLNVQGYGANRSVGSPSSIIALPIAATNSVLIFASTQKALDYAVSWARELDKPSKQAGAQSLFYYQVKNTKASDIANVLSGGRVNSPASADTSAAGAAPAPTNPNTTPQSSSGMKGFLQVDEPRNALIYQGEPAQWERMLTLIRQMDKAPRQVMIEVTIAEITLSNTTDVGLNWFALHGFGRFNGKLWSGSGAGGTEPVAVGSGLTWLLSDAAGQNRAVLKAMAQDSRVNILSTPRLMVKSGSEASMDVGDEIPTVSMTTTSGQQTGGSSNLLQSIQYRKTGVLLKIKPTVYSDNRVDIDLSQEVSKASDDAPSQSTAASAASPTIRNRVLNTSLTLKDGETIIMGGLMSSDNSDGNTGVPLVKDIPLLGNLFKSRKKVTEKKELVLVIVPYIVENDEHAAAVSQAIMDRAEFLELEQFPKRAPANPETQTPPPRR</sequence>
<dbReference type="KEGG" id="tbv:H9L17_06960"/>
<dbReference type="PRINTS" id="PR00811">
    <property type="entry name" value="BCTERIALGSPD"/>
</dbReference>
<evidence type="ECO:0000256" key="1">
    <source>
        <dbReference type="ARBA" id="ARBA00004370"/>
    </source>
</evidence>
<dbReference type="Proteomes" id="UP000515977">
    <property type="component" value="Chromosome"/>
</dbReference>
<feature type="region of interest" description="Disordered" evidence="6">
    <location>
        <begin position="368"/>
        <end position="396"/>
    </location>
</feature>
<keyword evidence="3" id="KW-0472">Membrane</keyword>
<evidence type="ECO:0000256" key="6">
    <source>
        <dbReference type="SAM" id="MobiDB-lite"/>
    </source>
</evidence>
<dbReference type="GO" id="GO:0015627">
    <property type="term" value="C:type II protein secretion system complex"/>
    <property type="evidence" value="ECO:0007669"/>
    <property type="project" value="TreeGrafter"/>
</dbReference>
<dbReference type="InterPro" id="IPR004846">
    <property type="entry name" value="T2SS/T3SS_dom"/>
</dbReference>
<dbReference type="InterPro" id="IPR050810">
    <property type="entry name" value="Bact_Secretion_Sys_Channel"/>
</dbReference>
<name>A0A7G9QWY2_9GAMM</name>
<dbReference type="AlphaFoldDB" id="A0A7G9QWY2"/>
<protein>
    <submittedName>
        <fullName evidence="10">Uncharacterized protein</fullName>
    </submittedName>
</protein>
<dbReference type="PROSITE" id="PS51257">
    <property type="entry name" value="PROKAR_LIPOPROTEIN"/>
    <property type="match status" value="1"/>
</dbReference>
<keyword evidence="11" id="KW-1185">Reference proteome</keyword>
<feature type="region of interest" description="Disordered" evidence="6">
    <location>
        <begin position="585"/>
        <end position="605"/>
    </location>
</feature>
<keyword evidence="2 7" id="KW-0732">Signal</keyword>
<dbReference type="InterPro" id="IPR038591">
    <property type="entry name" value="NolW-like_sf"/>
</dbReference>
<organism evidence="10 11">
    <name type="scientific">Thermomonas brevis</name>
    <dbReference type="NCBI Taxonomy" id="215691"/>
    <lineage>
        <taxon>Bacteria</taxon>
        <taxon>Pseudomonadati</taxon>
        <taxon>Pseudomonadota</taxon>
        <taxon>Gammaproteobacteria</taxon>
        <taxon>Lysobacterales</taxon>
        <taxon>Lysobacteraceae</taxon>
        <taxon>Thermomonas</taxon>
    </lineage>
</organism>